<dbReference type="Proteomes" id="UP000436027">
    <property type="component" value="Unassembled WGS sequence"/>
</dbReference>
<organism evidence="1 2">
    <name type="scientific">Microbacterium maritypicum</name>
    <name type="common">Microbacterium liquefaciens</name>
    <dbReference type="NCBI Taxonomy" id="33918"/>
    <lineage>
        <taxon>Bacteria</taxon>
        <taxon>Bacillati</taxon>
        <taxon>Actinomycetota</taxon>
        <taxon>Actinomycetes</taxon>
        <taxon>Micrococcales</taxon>
        <taxon>Microbacteriaceae</taxon>
        <taxon>Microbacterium</taxon>
    </lineage>
</organism>
<protein>
    <submittedName>
        <fullName evidence="1">Uncharacterized protein</fullName>
    </submittedName>
</protein>
<gene>
    <name evidence="1" type="ORF">F6W70_15435</name>
</gene>
<evidence type="ECO:0000313" key="1">
    <source>
        <dbReference type="EMBL" id="KAB1883963.1"/>
    </source>
</evidence>
<comment type="caution">
    <text evidence="1">The sequence shown here is derived from an EMBL/GenBank/DDBJ whole genome shotgun (WGS) entry which is preliminary data.</text>
</comment>
<dbReference type="RefSeq" id="WP_151487198.1">
    <property type="nucleotide sequence ID" value="NZ_BAAAIN010000001.1"/>
</dbReference>
<dbReference type="AlphaFoldDB" id="A0AAD3ZY85"/>
<proteinExistence type="predicted"/>
<dbReference type="EMBL" id="WAAQ01000002">
    <property type="protein sequence ID" value="KAB1883963.1"/>
    <property type="molecule type" value="Genomic_DNA"/>
</dbReference>
<reference evidence="1 2" key="1">
    <citation type="submission" date="2019-09" db="EMBL/GenBank/DDBJ databases">
        <title>Whole genome sequencing of Microbacterium maritypicum.</title>
        <authorList>
            <person name="Lenchi N."/>
        </authorList>
    </citation>
    <scope>NUCLEOTIDE SEQUENCE [LARGE SCALE GENOMIC DNA]</scope>
    <source>
        <strain evidence="1 2">DSM 12512</strain>
    </source>
</reference>
<sequence length="80" mass="8464">MTGETPSSVPPATGDVAAWALAWRRDDPALARMIADLDVDEAQAAIASLLVVLDAALRTSAGHEPDQWLRALIRAADATR</sequence>
<accession>A0AAD3ZY85</accession>
<evidence type="ECO:0000313" key="2">
    <source>
        <dbReference type="Proteomes" id="UP000436027"/>
    </source>
</evidence>
<name>A0AAD3ZY85_MICMQ</name>